<sequence>MMKPTGCDIASLAIGLRQPFLPSPDGGPHALARVADDDSNSFVLTNATMRPTISRLLCSLVATLLFSSAALAEKKLTVSSASAKSLTNSLAELRDLREAGDTSPIKIVLPAGTYQLETPLRLDDSIVGEGLTLQAESPHKTILSGAVNLKGTASETGSSWRYDLPIDYKGLPPRVILVNGTLQTAARHPNVGYSRIVASVPDRRSGFQFTPADLPADVSPETGVCDLVFLHDWSSSRLPIRSINHQTDVLETLGPIGCSAPHYAIDHFEKQPRYWLEGHRSFADLPGEWYIDREKNQLILLGDTTKPAPSVQLPVTEQLIVAQATGDNTIKNLLLQGLVFTGTPFPMPAGGLSGAQATMHEPRSADGSRSTPHRPMLSAAVQIDQGQNCRVENCRFNGIGNTALWLGSRSNHCVIAHSKFSDIGGNAINLGEDNARHVKGKPWYRSAPQQVPVGNQVTDCEIRNCGQVLFGSVAIWAALHEKLQIAQNLIEDCPYTGISLGWIWNDSPSPAKDNQIHHNQIRRVMQVLSDGGGIYTLGNQPNSRLESNTISDVPLNAGRAESNGMFLDEGSTGFTITDNQFRRIAKSPLRFHKAGNNQAVANRWELETDRTPNVRYNATPQENITLRDNQVLAHQPRTYLIGNSLTWDTRPSNLDHYVNWHVDCGKSLQFIHDRPAAPCVGSSRLWPTALTQLHYNYLVVQPHYGTTLEQDQQVIEQWMDMQPRAIVVIHTGWAFSEKATAEFASKDHEKMIHNAAYFEALIESLKTRHPEREFRQTYATQALHQIATDIKAGEAPIENLSDLYRDAIHMTIGEGRYLMHNLMRRAVDQPTTSAGFKIADQNPELKAYLDGVIRDVVPAKQ</sequence>
<evidence type="ECO:0000313" key="2">
    <source>
        <dbReference type="EMBL" id="QDS91778.1"/>
    </source>
</evidence>
<protein>
    <recommendedName>
        <fullName evidence="1">Right handed beta helix domain-containing protein</fullName>
    </recommendedName>
</protein>
<organism evidence="2 3">
    <name type="scientific">Roseimaritima multifibrata</name>
    <dbReference type="NCBI Taxonomy" id="1930274"/>
    <lineage>
        <taxon>Bacteria</taxon>
        <taxon>Pseudomonadati</taxon>
        <taxon>Planctomycetota</taxon>
        <taxon>Planctomycetia</taxon>
        <taxon>Pirellulales</taxon>
        <taxon>Pirellulaceae</taxon>
        <taxon>Roseimaritima</taxon>
    </lineage>
</organism>
<dbReference type="KEGG" id="rml:FF011L_05130"/>
<dbReference type="OrthoDB" id="227157at2"/>
<keyword evidence="3" id="KW-1185">Reference proteome</keyword>
<dbReference type="Pfam" id="PF13229">
    <property type="entry name" value="Beta_helix"/>
    <property type="match status" value="1"/>
</dbReference>
<dbReference type="InterPro" id="IPR011050">
    <property type="entry name" value="Pectin_lyase_fold/virulence"/>
</dbReference>
<dbReference type="Gene3D" id="2.160.20.10">
    <property type="entry name" value="Single-stranded right-handed beta-helix, Pectin lyase-like"/>
    <property type="match status" value="1"/>
</dbReference>
<dbReference type="EMBL" id="CP036262">
    <property type="protein sequence ID" value="QDS91778.1"/>
    <property type="molecule type" value="Genomic_DNA"/>
</dbReference>
<dbReference type="PANTHER" id="PTHR36453">
    <property type="entry name" value="SECRETED PROTEIN-RELATED"/>
    <property type="match status" value="1"/>
</dbReference>
<dbReference type="SMART" id="SM00710">
    <property type="entry name" value="PbH1"/>
    <property type="match status" value="6"/>
</dbReference>
<evidence type="ECO:0000313" key="3">
    <source>
        <dbReference type="Proteomes" id="UP000320672"/>
    </source>
</evidence>
<dbReference type="AlphaFoldDB" id="A0A517MA65"/>
<dbReference type="SUPFAM" id="SSF51126">
    <property type="entry name" value="Pectin lyase-like"/>
    <property type="match status" value="1"/>
</dbReference>
<dbReference type="InterPro" id="IPR039448">
    <property type="entry name" value="Beta_helix"/>
</dbReference>
<dbReference type="PANTHER" id="PTHR36453:SF1">
    <property type="entry name" value="RIGHT HANDED BETA HELIX DOMAIN-CONTAINING PROTEIN"/>
    <property type="match status" value="1"/>
</dbReference>
<proteinExistence type="predicted"/>
<gene>
    <name evidence="2" type="ORF">FF011L_05130</name>
</gene>
<reference evidence="2 3" key="1">
    <citation type="submission" date="2019-02" db="EMBL/GenBank/DDBJ databases">
        <title>Deep-cultivation of Planctomycetes and their phenomic and genomic characterization uncovers novel biology.</title>
        <authorList>
            <person name="Wiegand S."/>
            <person name="Jogler M."/>
            <person name="Boedeker C."/>
            <person name="Pinto D."/>
            <person name="Vollmers J."/>
            <person name="Rivas-Marin E."/>
            <person name="Kohn T."/>
            <person name="Peeters S.H."/>
            <person name="Heuer A."/>
            <person name="Rast P."/>
            <person name="Oberbeckmann S."/>
            <person name="Bunk B."/>
            <person name="Jeske O."/>
            <person name="Meyerdierks A."/>
            <person name="Storesund J.E."/>
            <person name="Kallscheuer N."/>
            <person name="Luecker S."/>
            <person name="Lage O.M."/>
            <person name="Pohl T."/>
            <person name="Merkel B.J."/>
            <person name="Hornburger P."/>
            <person name="Mueller R.-W."/>
            <person name="Bruemmer F."/>
            <person name="Labrenz M."/>
            <person name="Spormann A.M."/>
            <person name="Op den Camp H."/>
            <person name="Overmann J."/>
            <person name="Amann R."/>
            <person name="Jetten M.S.M."/>
            <person name="Mascher T."/>
            <person name="Medema M.H."/>
            <person name="Devos D.P."/>
            <person name="Kaster A.-K."/>
            <person name="Ovreas L."/>
            <person name="Rohde M."/>
            <person name="Galperin M.Y."/>
            <person name="Jogler C."/>
        </authorList>
    </citation>
    <scope>NUCLEOTIDE SEQUENCE [LARGE SCALE GENOMIC DNA]</scope>
    <source>
        <strain evidence="2 3">FF011L</strain>
    </source>
</reference>
<evidence type="ECO:0000259" key="1">
    <source>
        <dbReference type="Pfam" id="PF13229"/>
    </source>
</evidence>
<name>A0A517MA65_9BACT</name>
<dbReference type="InterPro" id="IPR012334">
    <property type="entry name" value="Pectin_lyas_fold"/>
</dbReference>
<feature type="domain" description="Right handed beta helix" evidence="1">
    <location>
        <begin position="380"/>
        <end position="581"/>
    </location>
</feature>
<accession>A0A517MA65</accession>
<dbReference type="Proteomes" id="UP000320672">
    <property type="component" value="Chromosome"/>
</dbReference>
<dbReference type="InterPro" id="IPR006626">
    <property type="entry name" value="PbH1"/>
</dbReference>